<feature type="domain" description="Rhodanese" evidence="2">
    <location>
        <begin position="48"/>
        <end position="132"/>
    </location>
</feature>
<feature type="transmembrane region" description="Helical" evidence="1">
    <location>
        <begin position="6"/>
        <end position="25"/>
    </location>
</feature>
<protein>
    <submittedName>
        <fullName evidence="3">Rhodanese-related sulfurtransferase</fullName>
    </submittedName>
</protein>
<dbReference type="Gene3D" id="3.40.250.10">
    <property type="entry name" value="Rhodanese-like domain"/>
    <property type="match status" value="1"/>
</dbReference>
<sequence length="137" mass="16052">MGYLVNVLLILVGAILVVWGFDWLYTWFRKNRLKDIGGELTPTAFETSMRKAQIIDLREKKDFDAGHILGARNLPYTQLKTREVELRHDLPVYVYDETGDLSIRAAGWMKKHDFTEVYWLQKGYRNWSGKTKKKKGL</sequence>
<keyword evidence="1" id="KW-1133">Transmembrane helix</keyword>
<evidence type="ECO:0000259" key="2">
    <source>
        <dbReference type="PROSITE" id="PS50206"/>
    </source>
</evidence>
<dbReference type="AlphaFoldDB" id="A0A0R1JXI3"/>
<accession>A0A0R1JXI3</accession>
<dbReference type="EMBL" id="AZDJ01000013">
    <property type="protein sequence ID" value="KRK73220.1"/>
    <property type="molecule type" value="Genomic_DNA"/>
</dbReference>
<evidence type="ECO:0000313" key="4">
    <source>
        <dbReference type="Proteomes" id="UP000051804"/>
    </source>
</evidence>
<dbReference type="Pfam" id="PF00581">
    <property type="entry name" value="Rhodanese"/>
    <property type="match status" value="1"/>
</dbReference>
<dbReference type="SMART" id="SM00450">
    <property type="entry name" value="RHOD"/>
    <property type="match status" value="1"/>
</dbReference>
<dbReference type="PANTHER" id="PTHR43031:SF18">
    <property type="entry name" value="RHODANESE-RELATED SULFURTRANSFERASES"/>
    <property type="match status" value="1"/>
</dbReference>
<organism evidence="3 4">
    <name type="scientific">Lacticaseibacillus nasuensis JCM 17158</name>
    <dbReference type="NCBI Taxonomy" id="1291734"/>
    <lineage>
        <taxon>Bacteria</taxon>
        <taxon>Bacillati</taxon>
        <taxon>Bacillota</taxon>
        <taxon>Bacilli</taxon>
        <taxon>Lactobacillales</taxon>
        <taxon>Lactobacillaceae</taxon>
        <taxon>Lacticaseibacillus</taxon>
    </lineage>
</organism>
<dbReference type="RefSeq" id="WP_054723607.1">
    <property type="nucleotide sequence ID" value="NZ_AZDJ01000013.1"/>
</dbReference>
<reference evidence="3 4" key="1">
    <citation type="journal article" date="2015" name="Genome Announc.">
        <title>Expanding the biotechnology potential of lactobacilli through comparative genomics of 213 strains and associated genera.</title>
        <authorList>
            <person name="Sun Z."/>
            <person name="Harris H.M."/>
            <person name="McCann A."/>
            <person name="Guo C."/>
            <person name="Argimon S."/>
            <person name="Zhang W."/>
            <person name="Yang X."/>
            <person name="Jeffery I.B."/>
            <person name="Cooney J.C."/>
            <person name="Kagawa T.F."/>
            <person name="Liu W."/>
            <person name="Song Y."/>
            <person name="Salvetti E."/>
            <person name="Wrobel A."/>
            <person name="Rasinkangas P."/>
            <person name="Parkhill J."/>
            <person name="Rea M.C."/>
            <person name="O'Sullivan O."/>
            <person name="Ritari J."/>
            <person name="Douillard F.P."/>
            <person name="Paul Ross R."/>
            <person name="Yang R."/>
            <person name="Briner A.E."/>
            <person name="Felis G.E."/>
            <person name="de Vos W.M."/>
            <person name="Barrangou R."/>
            <person name="Klaenhammer T.R."/>
            <person name="Caufield P.W."/>
            <person name="Cui Y."/>
            <person name="Zhang H."/>
            <person name="O'Toole P.W."/>
        </authorList>
    </citation>
    <scope>NUCLEOTIDE SEQUENCE [LARGE SCALE GENOMIC DNA]</scope>
    <source>
        <strain evidence="3 4">JCM 17158</strain>
    </source>
</reference>
<dbReference type="PROSITE" id="PS50206">
    <property type="entry name" value="RHODANESE_3"/>
    <property type="match status" value="1"/>
</dbReference>
<dbReference type="GO" id="GO:0016740">
    <property type="term" value="F:transferase activity"/>
    <property type="evidence" value="ECO:0007669"/>
    <property type="project" value="UniProtKB-KW"/>
</dbReference>
<keyword evidence="1" id="KW-0812">Transmembrane</keyword>
<keyword evidence="1" id="KW-0472">Membrane</keyword>
<dbReference type="STRING" id="1291734.FD02_GL001076"/>
<keyword evidence="3" id="KW-0808">Transferase</keyword>
<dbReference type="PATRIC" id="fig|1291734.4.peg.1106"/>
<evidence type="ECO:0000313" key="3">
    <source>
        <dbReference type="EMBL" id="KRK73220.1"/>
    </source>
</evidence>
<dbReference type="Proteomes" id="UP000051804">
    <property type="component" value="Unassembled WGS sequence"/>
</dbReference>
<dbReference type="SUPFAM" id="SSF52821">
    <property type="entry name" value="Rhodanese/Cell cycle control phosphatase"/>
    <property type="match status" value="1"/>
</dbReference>
<proteinExistence type="predicted"/>
<evidence type="ECO:0000256" key="1">
    <source>
        <dbReference type="SAM" id="Phobius"/>
    </source>
</evidence>
<gene>
    <name evidence="3" type="ORF">FD02_GL001076</name>
</gene>
<comment type="caution">
    <text evidence="3">The sequence shown here is derived from an EMBL/GenBank/DDBJ whole genome shotgun (WGS) entry which is preliminary data.</text>
</comment>
<keyword evidence="4" id="KW-1185">Reference proteome</keyword>
<dbReference type="CDD" id="cd00158">
    <property type="entry name" value="RHOD"/>
    <property type="match status" value="1"/>
</dbReference>
<dbReference type="InterPro" id="IPR036873">
    <property type="entry name" value="Rhodanese-like_dom_sf"/>
</dbReference>
<dbReference type="InterPro" id="IPR001763">
    <property type="entry name" value="Rhodanese-like_dom"/>
</dbReference>
<dbReference type="PANTHER" id="PTHR43031">
    <property type="entry name" value="FAD-DEPENDENT OXIDOREDUCTASE"/>
    <property type="match status" value="1"/>
</dbReference>
<dbReference type="InterPro" id="IPR050229">
    <property type="entry name" value="GlpE_sulfurtransferase"/>
</dbReference>
<name>A0A0R1JXI3_9LACO</name>